<keyword evidence="2" id="KW-1185">Reference proteome</keyword>
<feature type="non-terminal residue" evidence="1">
    <location>
        <position position="51"/>
    </location>
</feature>
<sequence length="51" mass="5816">MLAVLVVQDKTVREWEAAQHPGQKKQGLARRMERFSILKIKRSQGLLDGPT</sequence>
<gene>
    <name evidence="1" type="ORF">AK812_SmicGene49028</name>
</gene>
<dbReference type="Proteomes" id="UP000186817">
    <property type="component" value="Unassembled WGS sequence"/>
</dbReference>
<protein>
    <submittedName>
        <fullName evidence="1">Uncharacterized protein</fullName>
    </submittedName>
</protein>
<dbReference type="AlphaFoldDB" id="A0A1Q8ZJM7"/>
<accession>A0A1Q8ZJM7</accession>
<evidence type="ECO:0000313" key="1">
    <source>
        <dbReference type="EMBL" id="OLP20510.1"/>
    </source>
</evidence>
<evidence type="ECO:0000313" key="2">
    <source>
        <dbReference type="Proteomes" id="UP000186817"/>
    </source>
</evidence>
<organism evidence="1 2">
    <name type="scientific">Symbiodinium microadriaticum</name>
    <name type="common">Dinoflagellate</name>
    <name type="synonym">Zooxanthella microadriatica</name>
    <dbReference type="NCBI Taxonomy" id="2951"/>
    <lineage>
        <taxon>Eukaryota</taxon>
        <taxon>Sar</taxon>
        <taxon>Alveolata</taxon>
        <taxon>Dinophyceae</taxon>
        <taxon>Suessiales</taxon>
        <taxon>Symbiodiniaceae</taxon>
        <taxon>Symbiodinium</taxon>
    </lineage>
</organism>
<dbReference type="EMBL" id="LSRX01009639">
    <property type="protein sequence ID" value="OLP20510.1"/>
    <property type="molecule type" value="Genomic_DNA"/>
</dbReference>
<reference evidence="1 2" key="1">
    <citation type="submission" date="2016-02" db="EMBL/GenBank/DDBJ databases">
        <title>Genome analysis of coral dinoflagellate symbionts highlights evolutionary adaptations to a symbiotic lifestyle.</title>
        <authorList>
            <person name="Aranda M."/>
            <person name="Li Y."/>
            <person name="Liew Y.J."/>
            <person name="Baumgarten S."/>
            <person name="Simakov O."/>
            <person name="Wilson M."/>
            <person name="Piel J."/>
            <person name="Ashoor H."/>
            <person name="Bougouffa S."/>
            <person name="Bajic V.B."/>
            <person name="Ryu T."/>
            <person name="Ravasi T."/>
            <person name="Bayer T."/>
            <person name="Micklem G."/>
            <person name="Kim H."/>
            <person name="Bhak J."/>
            <person name="Lajeunesse T.C."/>
            <person name="Voolstra C.R."/>
        </authorList>
    </citation>
    <scope>NUCLEOTIDE SEQUENCE [LARGE SCALE GENOMIC DNA]</scope>
    <source>
        <strain evidence="1 2">CCMP2467</strain>
    </source>
</reference>
<name>A0A1Q8ZJM7_SYMMI</name>
<proteinExistence type="predicted"/>
<comment type="caution">
    <text evidence="1">The sequence shown here is derived from an EMBL/GenBank/DDBJ whole genome shotgun (WGS) entry which is preliminary data.</text>
</comment>